<proteinExistence type="predicted"/>
<sequence>MSHQSADDEIKGKIYDGRLVRRLLVFVRPYWRRLTLAVILLLVASLAELVPPLLLQQAIDGPILQGELGGLWRIFALYMGVLLAIFGLRYAHTYIINSAGQQVMQDIRIVIFRHIQRMSLSFFDRNPVGRLLTRITNDVDALNEFLTQGFIMILADTVTLIGIIGIMLVLNWRLALISIATLPVLTLIVMIYQGMMRTTYRMVRQRLARINAYLNEHIGGVLVTQLFNREQRS</sequence>
<dbReference type="Proteomes" id="UP000054010">
    <property type="component" value="Unassembled WGS sequence"/>
</dbReference>
<dbReference type="STRING" id="765420.OSCT_3111"/>
<feature type="transmembrane region" description="Helical" evidence="5">
    <location>
        <begin position="176"/>
        <end position="195"/>
    </location>
</feature>
<dbReference type="SUPFAM" id="SSF90123">
    <property type="entry name" value="ABC transporter transmembrane region"/>
    <property type="match status" value="1"/>
</dbReference>
<comment type="caution">
    <text evidence="7">The sequence shown here is derived from an EMBL/GenBank/DDBJ whole genome shotgun (WGS) entry which is preliminary data.</text>
</comment>
<evidence type="ECO:0000313" key="7">
    <source>
        <dbReference type="EMBL" id="EFO79035.1"/>
    </source>
</evidence>
<evidence type="ECO:0000256" key="4">
    <source>
        <dbReference type="ARBA" id="ARBA00023136"/>
    </source>
</evidence>
<dbReference type="PROSITE" id="PS50929">
    <property type="entry name" value="ABC_TM1F"/>
    <property type="match status" value="1"/>
</dbReference>
<dbReference type="GO" id="GO:0005524">
    <property type="term" value="F:ATP binding"/>
    <property type="evidence" value="ECO:0007669"/>
    <property type="project" value="InterPro"/>
</dbReference>
<dbReference type="Gene3D" id="1.20.1560.10">
    <property type="entry name" value="ABC transporter type 1, transmembrane domain"/>
    <property type="match status" value="1"/>
</dbReference>
<feature type="transmembrane region" description="Helical" evidence="5">
    <location>
        <begin position="30"/>
        <end position="50"/>
    </location>
</feature>
<evidence type="ECO:0000256" key="5">
    <source>
        <dbReference type="SAM" id="Phobius"/>
    </source>
</evidence>
<dbReference type="AlphaFoldDB" id="E1IIG0"/>
<dbReference type="HOGENOM" id="CLU_1302012_0_0_0"/>
<comment type="subcellular location">
    <subcellularLocation>
        <location evidence="1">Cell membrane</location>
        <topology evidence="1">Multi-pass membrane protein</topology>
    </subcellularLocation>
</comment>
<keyword evidence="8" id="KW-1185">Reference proteome</keyword>
<evidence type="ECO:0000256" key="1">
    <source>
        <dbReference type="ARBA" id="ARBA00004651"/>
    </source>
</evidence>
<accession>E1IIG0</accession>
<dbReference type="GO" id="GO:0015421">
    <property type="term" value="F:ABC-type oligopeptide transporter activity"/>
    <property type="evidence" value="ECO:0007669"/>
    <property type="project" value="TreeGrafter"/>
</dbReference>
<keyword evidence="2 5" id="KW-0812">Transmembrane</keyword>
<dbReference type="InterPro" id="IPR039421">
    <property type="entry name" value="Type_1_exporter"/>
</dbReference>
<evidence type="ECO:0000259" key="6">
    <source>
        <dbReference type="PROSITE" id="PS50929"/>
    </source>
</evidence>
<organism evidence="7 8">
    <name type="scientific">Oscillochloris trichoides DG-6</name>
    <dbReference type="NCBI Taxonomy" id="765420"/>
    <lineage>
        <taxon>Bacteria</taxon>
        <taxon>Bacillati</taxon>
        <taxon>Chloroflexota</taxon>
        <taxon>Chloroflexia</taxon>
        <taxon>Chloroflexales</taxon>
        <taxon>Chloroflexineae</taxon>
        <taxon>Oscillochloridaceae</taxon>
        <taxon>Oscillochloris</taxon>
    </lineage>
</organism>
<dbReference type="PANTHER" id="PTHR43394:SF1">
    <property type="entry name" value="ATP-BINDING CASSETTE SUB-FAMILY B MEMBER 10, MITOCHONDRIAL"/>
    <property type="match status" value="1"/>
</dbReference>
<keyword evidence="3 5" id="KW-1133">Transmembrane helix</keyword>
<evidence type="ECO:0000256" key="3">
    <source>
        <dbReference type="ARBA" id="ARBA00022989"/>
    </source>
</evidence>
<dbReference type="CDD" id="cd18544">
    <property type="entry name" value="ABC_6TM_TmrA_like"/>
    <property type="match status" value="1"/>
</dbReference>
<name>E1IIG0_9CHLR</name>
<evidence type="ECO:0000313" key="8">
    <source>
        <dbReference type="Proteomes" id="UP000054010"/>
    </source>
</evidence>
<feature type="domain" description="ABC transmembrane type-1" evidence="6">
    <location>
        <begin position="36"/>
        <end position="233"/>
    </location>
</feature>
<dbReference type="InterPro" id="IPR036640">
    <property type="entry name" value="ABC1_TM_sf"/>
</dbReference>
<feature type="transmembrane region" description="Helical" evidence="5">
    <location>
        <begin position="70"/>
        <end position="88"/>
    </location>
</feature>
<reference evidence="7 8" key="1">
    <citation type="journal article" date="2011" name="J. Bacteriol.">
        <title>Draft genome sequence of the anoxygenic filamentous phototrophic bacterium Oscillochloris trichoides subsp. DG-6.</title>
        <authorList>
            <person name="Kuznetsov B.B."/>
            <person name="Ivanovsky R.N."/>
            <person name="Keppen O.I."/>
            <person name="Sukhacheva M.V."/>
            <person name="Bumazhkin B.K."/>
            <person name="Patutina E.O."/>
            <person name="Beletsky A.V."/>
            <person name="Mardanov A.V."/>
            <person name="Baslerov R.V."/>
            <person name="Panteleeva A.N."/>
            <person name="Kolganova T.V."/>
            <person name="Ravin N.V."/>
            <person name="Skryabin K.G."/>
        </authorList>
    </citation>
    <scope>NUCLEOTIDE SEQUENCE [LARGE SCALE GENOMIC DNA]</scope>
    <source>
        <strain evidence="7 8">DG-6</strain>
    </source>
</reference>
<dbReference type="Pfam" id="PF00664">
    <property type="entry name" value="ABC_membrane"/>
    <property type="match status" value="1"/>
</dbReference>
<dbReference type="PANTHER" id="PTHR43394">
    <property type="entry name" value="ATP-DEPENDENT PERMEASE MDL1, MITOCHONDRIAL"/>
    <property type="match status" value="1"/>
</dbReference>
<protein>
    <submittedName>
        <fullName evidence="7">ABC transporter related protein</fullName>
    </submittedName>
</protein>
<dbReference type="EMBL" id="ADVR01000133">
    <property type="protein sequence ID" value="EFO79035.1"/>
    <property type="molecule type" value="Genomic_DNA"/>
</dbReference>
<evidence type="ECO:0000256" key="2">
    <source>
        <dbReference type="ARBA" id="ARBA00022692"/>
    </source>
</evidence>
<feature type="transmembrane region" description="Helical" evidence="5">
    <location>
        <begin position="150"/>
        <end position="170"/>
    </location>
</feature>
<dbReference type="GO" id="GO:0005886">
    <property type="term" value="C:plasma membrane"/>
    <property type="evidence" value="ECO:0007669"/>
    <property type="project" value="UniProtKB-SubCell"/>
</dbReference>
<dbReference type="InterPro" id="IPR011527">
    <property type="entry name" value="ABC1_TM_dom"/>
</dbReference>
<keyword evidence="4 5" id="KW-0472">Membrane</keyword>
<dbReference type="eggNOG" id="COG1132">
    <property type="taxonomic scope" value="Bacteria"/>
</dbReference>
<gene>
    <name evidence="7" type="ORF">OSCT_3111</name>
</gene>